<sequence>MPRITIRSQDGGQRAETRIGAPQLKRPRCQRIVPLARRRVRRERQVLRLRPTVRENRNVEAPGAPTELSKYEPEVAAPGPRRPALTWLSPVGVEVHLFQAPGGVAPARAAEKWL</sequence>
<evidence type="ECO:0000256" key="1">
    <source>
        <dbReference type="SAM" id="MobiDB-lite"/>
    </source>
</evidence>
<gene>
    <name evidence="2" type="ORF">NDU88_003512</name>
</gene>
<keyword evidence="3" id="KW-1185">Reference proteome</keyword>
<evidence type="ECO:0000313" key="3">
    <source>
        <dbReference type="Proteomes" id="UP001066276"/>
    </source>
</evidence>
<dbReference type="Proteomes" id="UP001066276">
    <property type="component" value="Chromosome 2_2"/>
</dbReference>
<organism evidence="2 3">
    <name type="scientific">Pleurodeles waltl</name>
    <name type="common">Iberian ribbed newt</name>
    <dbReference type="NCBI Taxonomy" id="8319"/>
    <lineage>
        <taxon>Eukaryota</taxon>
        <taxon>Metazoa</taxon>
        <taxon>Chordata</taxon>
        <taxon>Craniata</taxon>
        <taxon>Vertebrata</taxon>
        <taxon>Euteleostomi</taxon>
        <taxon>Amphibia</taxon>
        <taxon>Batrachia</taxon>
        <taxon>Caudata</taxon>
        <taxon>Salamandroidea</taxon>
        <taxon>Salamandridae</taxon>
        <taxon>Pleurodelinae</taxon>
        <taxon>Pleurodeles</taxon>
    </lineage>
</organism>
<evidence type="ECO:0000313" key="2">
    <source>
        <dbReference type="EMBL" id="KAJ1194218.1"/>
    </source>
</evidence>
<name>A0AAV7UZ42_PLEWA</name>
<comment type="caution">
    <text evidence="2">The sequence shown here is derived from an EMBL/GenBank/DDBJ whole genome shotgun (WGS) entry which is preliminary data.</text>
</comment>
<dbReference type="EMBL" id="JANPWB010000004">
    <property type="protein sequence ID" value="KAJ1194218.1"/>
    <property type="molecule type" value="Genomic_DNA"/>
</dbReference>
<protein>
    <submittedName>
        <fullName evidence="2">Uncharacterized protein</fullName>
    </submittedName>
</protein>
<reference evidence="2" key="1">
    <citation type="journal article" date="2022" name="bioRxiv">
        <title>Sequencing and chromosome-scale assembly of the giantPleurodeles waltlgenome.</title>
        <authorList>
            <person name="Brown T."/>
            <person name="Elewa A."/>
            <person name="Iarovenko S."/>
            <person name="Subramanian E."/>
            <person name="Araus A.J."/>
            <person name="Petzold A."/>
            <person name="Susuki M."/>
            <person name="Suzuki K.-i.T."/>
            <person name="Hayashi T."/>
            <person name="Toyoda A."/>
            <person name="Oliveira C."/>
            <person name="Osipova E."/>
            <person name="Leigh N.D."/>
            <person name="Simon A."/>
            <person name="Yun M.H."/>
        </authorList>
    </citation>
    <scope>NUCLEOTIDE SEQUENCE</scope>
    <source>
        <strain evidence="2">20211129_DDA</strain>
        <tissue evidence="2">Liver</tissue>
    </source>
</reference>
<accession>A0AAV7UZ42</accession>
<feature type="region of interest" description="Disordered" evidence="1">
    <location>
        <begin position="57"/>
        <end position="79"/>
    </location>
</feature>
<dbReference type="AlphaFoldDB" id="A0AAV7UZ42"/>
<proteinExistence type="predicted"/>